<dbReference type="EMBL" id="CM007368">
    <property type="protein sequence ID" value="OIW06352.1"/>
    <property type="molecule type" value="Genomic_DNA"/>
</dbReference>
<feature type="compositionally biased region" description="Basic and acidic residues" evidence="1">
    <location>
        <begin position="115"/>
        <end position="139"/>
    </location>
</feature>
<protein>
    <submittedName>
        <fullName evidence="2">Uncharacterized protein</fullName>
    </submittedName>
</protein>
<proteinExistence type="predicted"/>
<sequence length="183" mass="20769">MERKATIENKRQDGVVTAMSTMKHHVADDEPVSIRIKVKPMEHEEQRAYSLFESQTTMGLNKVAARRLYCSGMEVSYERHLTEPFEEGRVGSLEMLGGKMSMAIKETHTPQPSNPHDKEEVENVERKSMEDKEETRQMHENNGVGNTFLCFEVHSLCKSCLSISKPSIMGVNSRPLDKANKIS</sequence>
<evidence type="ECO:0000313" key="2">
    <source>
        <dbReference type="EMBL" id="OIW06352.1"/>
    </source>
</evidence>
<evidence type="ECO:0000256" key="1">
    <source>
        <dbReference type="SAM" id="MobiDB-lite"/>
    </source>
</evidence>
<feature type="region of interest" description="Disordered" evidence="1">
    <location>
        <begin position="106"/>
        <end position="140"/>
    </location>
</feature>
<dbReference type="Proteomes" id="UP000188354">
    <property type="component" value="Chromosome LG08"/>
</dbReference>
<accession>A0A4P1RAI4</accession>
<dbReference type="Gramene" id="OIW06352">
    <property type="protein sequence ID" value="OIW06352"/>
    <property type="gene ID" value="TanjilG_14997"/>
</dbReference>
<dbReference type="AlphaFoldDB" id="A0A4P1RAI4"/>
<evidence type="ECO:0000313" key="3">
    <source>
        <dbReference type="Proteomes" id="UP000188354"/>
    </source>
</evidence>
<organism evidence="2 3">
    <name type="scientific">Lupinus angustifolius</name>
    <name type="common">Narrow-leaved blue lupine</name>
    <dbReference type="NCBI Taxonomy" id="3871"/>
    <lineage>
        <taxon>Eukaryota</taxon>
        <taxon>Viridiplantae</taxon>
        <taxon>Streptophyta</taxon>
        <taxon>Embryophyta</taxon>
        <taxon>Tracheophyta</taxon>
        <taxon>Spermatophyta</taxon>
        <taxon>Magnoliopsida</taxon>
        <taxon>eudicotyledons</taxon>
        <taxon>Gunneridae</taxon>
        <taxon>Pentapetalae</taxon>
        <taxon>rosids</taxon>
        <taxon>fabids</taxon>
        <taxon>Fabales</taxon>
        <taxon>Fabaceae</taxon>
        <taxon>Papilionoideae</taxon>
        <taxon>50 kb inversion clade</taxon>
        <taxon>genistoids sensu lato</taxon>
        <taxon>core genistoids</taxon>
        <taxon>Genisteae</taxon>
        <taxon>Lupinus</taxon>
    </lineage>
</organism>
<name>A0A4P1RAI4_LUPAN</name>
<reference evidence="2 3" key="1">
    <citation type="journal article" date="2017" name="Plant Biotechnol. J.">
        <title>A comprehensive draft genome sequence for lupin (Lupinus angustifolius), an emerging health food: insights into plant-microbe interactions and legume evolution.</title>
        <authorList>
            <person name="Hane J.K."/>
            <person name="Ming Y."/>
            <person name="Kamphuis L.G."/>
            <person name="Nelson M.N."/>
            <person name="Garg G."/>
            <person name="Atkins C.A."/>
            <person name="Bayer P.E."/>
            <person name="Bravo A."/>
            <person name="Bringans S."/>
            <person name="Cannon S."/>
            <person name="Edwards D."/>
            <person name="Foley R."/>
            <person name="Gao L.L."/>
            <person name="Harrison M.J."/>
            <person name="Huang W."/>
            <person name="Hurgobin B."/>
            <person name="Li S."/>
            <person name="Liu C.W."/>
            <person name="McGrath A."/>
            <person name="Morahan G."/>
            <person name="Murray J."/>
            <person name="Weller J."/>
            <person name="Jian J."/>
            <person name="Singh K.B."/>
        </authorList>
    </citation>
    <scope>NUCLEOTIDE SEQUENCE</scope>
    <source>
        <strain evidence="3">cv. Tanjil</strain>
        <tissue evidence="2">Whole plant</tissue>
    </source>
</reference>
<keyword evidence="3" id="KW-1185">Reference proteome</keyword>
<gene>
    <name evidence="2" type="ORF">TanjilG_14997</name>
</gene>